<keyword evidence="2" id="KW-0732">Signal</keyword>
<name>A0A0E0BY42_9ORYZ</name>
<dbReference type="Proteomes" id="UP000008021">
    <property type="component" value="Chromosome 1"/>
</dbReference>
<proteinExistence type="predicted"/>
<evidence type="ECO:0000313" key="3">
    <source>
        <dbReference type="EnsemblPlants" id="OMERI01G05290.1"/>
    </source>
</evidence>
<organism evidence="3">
    <name type="scientific">Oryza meridionalis</name>
    <dbReference type="NCBI Taxonomy" id="40149"/>
    <lineage>
        <taxon>Eukaryota</taxon>
        <taxon>Viridiplantae</taxon>
        <taxon>Streptophyta</taxon>
        <taxon>Embryophyta</taxon>
        <taxon>Tracheophyta</taxon>
        <taxon>Spermatophyta</taxon>
        <taxon>Magnoliopsida</taxon>
        <taxon>Liliopsida</taxon>
        <taxon>Poales</taxon>
        <taxon>Poaceae</taxon>
        <taxon>BOP clade</taxon>
        <taxon>Oryzoideae</taxon>
        <taxon>Oryzeae</taxon>
        <taxon>Oryzinae</taxon>
        <taxon>Oryza</taxon>
    </lineage>
</organism>
<keyword evidence="4" id="KW-1185">Reference proteome</keyword>
<dbReference type="STRING" id="40149.A0A0E0BY42"/>
<evidence type="ECO:0000256" key="2">
    <source>
        <dbReference type="SAM" id="SignalP"/>
    </source>
</evidence>
<evidence type="ECO:0000256" key="1">
    <source>
        <dbReference type="SAM" id="MobiDB-lite"/>
    </source>
</evidence>
<feature type="region of interest" description="Disordered" evidence="1">
    <location>
        <begin position="123"/>
        <end position="159"/>
    </location>
</feature>
<protein>
    <submittedName>
        <fullName evidence="3">Uncharacterized protein</fullName>
    </submittedName>
</protein>
<dbReference type="HOGENOM" id="CLU_1663513_0_0_1"/>
<accession>A0A0E0BY42</accession>
<dbReference type="EnsemblPlants" id="OMERI01G05290.1">
    <property type="protein sequence ID" value="OMERI01G05290.1"/>
    <property type="gene ID" value="OMERI01G05290"/>
</dbReference>
<feature type="signal peptide" evidence="2">
    <location>
        <begin position="1"/>
        <end position="22"/>
    </location>
</feature>
<feature type="chain" id="PRO_5002355270" evidence="2">
    <location>
        <begin position="23"/>
        <end position="159"/>
    </location>
</feature>
<sequence>MFASISVPVLILTTAVDFLARAASTANWARVASTASWERRPYRRHLAAGRQEHDEELDGDDQILMRRKQPGDALASKADLAQLSIAIAAGEDLGPFVRRTFACRRPEPLLASLWTAPSSRNADALKGSLSASHATATSEERKSSSRWRGSTRLWPTSRR</sequence>
<dbReference type="AlphaFoldDB" id="A0A0E0BY42"/>
<reference evidence="3" key="1">
    <citation type="submission" date="2015-04" db="UniProtKB">
        <authorList>
            <consortium name="EnsemblPlants"/>
        </authorList>
    </citation>
    <scope>IDENTIFICATION</scope>
</reference>
<reference evidence="3" key="2">
    <citation type="submission" date="2018-05" db="EMBL/GenBank/DDBJ databases">
        <title>OmerRS3 (Oryza meridionalis Reference Sequence Version 3).</title>
        <authorList>
            <person name="Zhang J."/>
            <person name="Kudrna D."/>
            <person name="Lee S."/>
            <person name="Talag J."/>
            <person name="Welchert J."/>
            <person name="Wing R.A."/>
        </authorList>
    </citation>
    <scope>NUCLEOTIDE SEQUENCE [LARGE SCALE GENOMIC DNA]</scope>
    <source>
        <strain evidence="3">cv. OR44</strain>
    </source>
</reference>
<evidence type="ECO:0000313" key="4">
    <source>
        <dbReference type="Proteomes" id="UP000008021"/>
    </source>
</evidence>
<dbReference type="Gramene" id="OMERI01G05290.1">
    <property type="protein sequence ID" value="OMERI01G05290.1"/>
    <property type="gene ID" value="OMERI01G05290"/>
</dbReference>